<dbReference type="Pfam" id="PF00300">
    <property type="entry name" value="His_Phos_1"/>
    <property type="match status" value="1"/>
</dbReference>
<dbReference type="AlphaFoldDB" id="A0AAE0NI03"/>
<dbReference type="GO" id="GO:0016791">
    <property type="term" value="F:phosphatase activity"/>
    <property type="evidence" value="ECO:0007669"/>
    <property type="project" value="TreeGrafter"/>
</dbReference>
<dbReference type="InterPro" id="IPR050275">
    <property type="entry name" value="PGM_Phosphatase"/>
</dbReference>
<feature type="region of interest" description="Disordered" evidence="1">
    <location>
        <begin position="1"/>
        <end position="34"/>
    </location>
</feature>
<evidence type="ECO:0000313" key="2">
    <source>
        <dbReference type="EMBL" id="KAK3381901.1"/>
    </source>
</evidence>
<evidence type="ECO:0000256" key="1">
    <source>
        <dbReference type="SAM" id="MobiDB-lite"/>
    </source>
</evidence>
<dbReference type="PANTHER" id="PTHR48100:SF54">
    <property type="entry name" value="PHOSPHATASE SPAC5H10.03-RELATED"/>
    <property type="match status" value="1"/>
</dbReference>
<proteinExistence type="predicted"/>
<organism evidence="2 3">
    <name type="scientific">Podospora didyma</name>
    <dbReference type="NCBI Taxonomy" id="330526"/>
    <lineage>
        <taxon>Eukaryota</taxon>
        <taxon>Fungi</taxon>
        <taxon>Dikarya</taxon>
        <taxon>Ascomycota</taxon>
        <taxon>Pezizomycotina</taxon>
        <taxon>Sordariomycetes</taxon>
        <taxon>Sordariomycetidae</taxon>
        <taxon>Sordariales</taxon>
        <taxon>Podosporaceae</taxon>
        <taxon>Podospora</taxon>
    </lineage>
</organism>
<dbReference type="EMBL" id="JAULSW010000005">
    <property type="protein sequence ID" value="KAK3381901.1"/>
    <property type="molecule type" value="Genomic_DNA"/>
</dbReference>
<comment type="caution">
    <text evidence="2">The sequence shown here is derived from an EMBL/GenBank/DDBJ whole genome shotgun (WGS) entry which is preliminary data.</text>
</comment>
<dbReference type="CDD" id="cd07067">
    <property type="entry name" value="HP_PGM_like"/>
    <property type="match status" value="1"/>
</dbReference>
<keyword evidence="3" id="KW-1185">Reference proteome</keyword>
<reference evidence="2" key="1">
    <citation type="journal article" date="2023" name="Mol. Phylogenet. Evol.">
        <title>Genome-scale phylogeny and comparative genomics of the fungal order Sordariales.</title>
        <authorList>
            <person name="Hensen N."/>
            <person name="Bonometti L."/>
            <person name="Westerberg I."/>
            <person name="Brannstrom I.O."/>
            <person name="Guillou S."/>
            <person name="Cros-Aarteil S."/>
            <person name="Calhoun S."/>
            <person name="Haridas S."/>
            <person name="Kuo A."/>
            <person name="Mondo S."/>
            <person name="Pangilinan J."/>
            <person name="Riley R."/>
            <person name="LaButti K."/>
            <person name="Andreopoulos B."/>
            <person name="Lipzen A."/>
            <person name="Chen C."/>
            <person name="Yan M."/>
            <person name="Daum C."/>
            <person name="Ng V."/>
            <person name="Clum A."/>
            <person name="Steindorff A."/>
            <person name="Ohm R.A."/>
            <person name="Martin F."/>
            <person name="Silar P."/>
            <person name="Natvig D.O."/>
            <person name="Lalanne C."/>
            <person name="Gautier V."/>
            <person name="Ament-Velasquez S.L."/>
            <person name="Kruys A."/>
            <person name="Hutchinson M.I."/>
            <person name="Powell A.J."/>
            <person name="Barry K."/>
            <person name="Miller A.N."/>
            <person name="Grigoriev I.V."/>
            <person name="Debuchy R."/>
            <person name="Gladieux P."/>
            <person name="Hiltunen Thoren M."/>
            <person name="Johannesson H."/>
        </authorList>
    </citation>
    <scope>NUCLEOTIDE SEQUENCE</scope>
    <source>
        <strain evidence="2">CBS 232.78</strain>
    </source>
</reference>
<dbReference type="InterPro" id="IPR029033">
    <property type="entry name" value="His_PPase_superfam"/>
</dbReference>
<dbReference type="InterPro" id="IPR013078">
    <property type="entry name" value="His_Pase_superF_clade-1"/>
</dbReference>
<dbReference type="GO" id="GO:0005737">
    <property type="term" value="C:cytoplasm"/>
    <property type="evidence" value="ECO:0007669"/>
    <property type="project" value="TreeGrafter"/>
</dbReference>
<dbReference type="Proteomes" id="UP001285441">
    <property type="component" value="Unassembled WGS sequence"/>
</dbReference>
<gene>
    <name evidence="2" type="ORF">B0H63DRAFT_524581</name>
</gene>
<dbReference type="PANTHER" id="PTHR48100">
    <property type="entry name" value="BROAD-SPECIFICITY PHOSPHATASE YOR283W-RELATED"/>
    <property type="match status" value="1"/>
</dbReference>
<evidence type="ECO:0000313" key="3">
    <source>
        <dbReference type="Proteomes" id="UP001285441"/>
    </source>
</evidence>
<dbReference type="SUPFAM" id="SSF53254">
    <property type="entry name" value="Phosphoglycerate mutase-like"/>
    <property type="match status" value="1"/>
</dbReference>
<protein>
    <submittedName>
        <fullName evidence="2">Histidine phosphatase superfamily</fullName>
    </submittedName>
</protein>
<reference evidence="2" key="2">
    <citation type="submission" date="2023-06" db="EMBL/GenBank/DDBJ databases">
        <authorList>
            <consortium name="Lawrence Berkeley National Laboratory"/>
            <person name="Haridas S."/>
            <person name="Hensen N."/>
            <person name="Bonometti L."/>
            <person name="Westerberg I."/>
            <person name="Brannstrom I.O."/>
            <person name="Guillou S."/>
            <person name="Cros-Aarteil S."/>
            <person name="Calhoun S."/>
            <person name="Kuo A."/>
            <person name="Mondo S."/>
            <person name="Pangilinan J."/>
            <person name="Riley R."/>
            <person name="LaButti K."/>
            <person name="Andreopoulos B."/>
            <person name="Lipzen A."/>
            <person name="Chen C."/>
            <person name="Yanf M."/>
            <person name="Daum C."/>
            <person name="Ng V."/>
            <person name="Clum A."/>
            <person name="Steindorff A."/>
            <person name="Ohm R."/>
            <person name="Martin F."/>
            <person name="Silar P."/>
            <person name="Natvig D."/>
            <person name="Lalanne C."/>
            <person name="Gautier V."/>
            <person name="Ament-velasquez S.L."/>
            <person name="Kruys A."/>
            <person name="Hutchinson M.I."/>
            <person name="Powell A.J."/>
            <person name="Barry K."/>
            <person name="Miller A.N."/>
            <person name="Grigoriev I.V."/>
            <person name="Debuchy R."/>
            <person name="Gladieux P."/>
            <person name="Thoren M.H."/>
            <person name="Johannesson H."/>
        </authorList>
    </citation>
    <scope>NUCLEOTIDE SEQUENCE</scope>
    <source>
        <strain evidence="2">CBS 232.78</strain>
    </source>
</reference>
<feature type="compositionally biased region" description="Basic residues" evidence="1">
    <location>
        <begin position="1"/>
        <end position="17"/>
    </location>
</feature>
<sequence>MATIHMMRHGQSLHKQRAQGLPAPRSASTDLGSQQASIFRPPAQPHLIIVSPMTRTIQTALIAFQQLLLDEVEVQIWDDLRAASSTAIYNHGLPRADLAAKFPQFDFSACRDDWDYEPHSFDDAVARAERVRLRLKDLACSGAYKNIMVVLHRIFIAFLVEGKRFDVCECRSYRFASDDEVDEDRHGSYCDTGVELDFGPSLLMPVSLVATGDEGAKTEKAL</sequence>
<dbReference type="Gene3D" id="3.40.50.1240">
    <property type="entry name" value="Phosphoglycerate mutase-like"/>
    <property type="match status" value="1"/>
</dbReference>
<dbReference type="SMART" id="SM00855">
    <property type="entry name" value="PGAM"/>
    <property type="match status" value="1"/>
</dbReference>
<name>A0AAE0NI03_9PEZI</name>
<accession>A0AAE0NI03</accession>